<evidence type="ECO:0000313" key="1">
    <source>
        <dbReference type="EMBL" id="TCO77429.1"/>
    </source>
</evidence>
<comment type="caution">
    <text evidence="1">The sequence shown here is derived from an EMBL/GenBank/DDBJ whole genome shotgun (WGS) entry which is preliminary data.</text>
</comment>
<gene>
    <name evidence="1" type="ORF">EV214_10671</name>
</gene>
<accession>A0A4R2L0V6</accession>
<organism evidence="1 2">
    <name type="scientific">Marinisporobacter balticus</name>
    <dbReference type="NCBI Taxonomy" id="2018667"/>
    <lineage>
        <taxon>Bacteria</taxon>
        <taxon>Bacillati</taxon>
        <taxon>Bacillota</taxon>
        <taxon>Clostridia</taxon>
        <taxon>Peptostreptococcales</taxon>
        <taxon>Thermotaleaceae</taxon>
        <taxon>Marinisporobacter</taxon>
    </lineage>
</organism>
<sequence>MSKIKVQRVQTGVRMEKQMVKVLKGLAEYFDISLGDLLEGIVLHAFEGKSPFSDETLAKVEELKKIYSMEYDASASHNFIEEDE</sequence>
<dbReference type="OrthoDB" id="1551155at2"/>
<evidence type="ECO:0000313" key="2">
    <source>
        <dbReference type="Proteomes" id="UP000294919"/>
    </source>
</evidence>
<dbReference type="RefSeq" id="WP_132243943.1">
    <property type="nucleotide sequence ID" value="NZ_SLWV01000006.1"/>
</dbReference>
<keyword evidence="2" id="KW-1185">Reference proteome</keyword>
<reference evidence="1 2" key="1">
    <citation type="submission" date="2019-03" db="EMBL/GenBank/DDBJ databases">
        <title>Genomic Encyclopedia of Type Strains, Phase IV (KMG-IV): sequencing the most valuable type-strain genomes for metagenomic binning, comparative biology and taxonomic classification.</title>
        <authorList>
            <person name="Goeker M."/>
        </authorList>
    </citation>
    <scope>NUCLEOTIDE SEQUENCE [LARGE SCALE GENOMIC DNA]</scope>
    <source>
        <strain evidence="1 2">DSM 102940</strain>
    </source>
</reference>
<dbReference type="Proteomes" id="UP000294919">
    <property type="component" value="Unassembled WGS sequence"/>
</dbReference>
<proteinExistence type="predicted"/>
<dbReference type="EMBL" id="SLWV01000006">
    <property type="protein sequence ID" value="TCO77429.1"/>
    <property type="molecule type" value="Genomic_DNA"/>
</dbReference>
<name>A0A4R2L0V6_9FIRM</name>
<protein>
    <submittedName>
        <fullName evidence="1">Uncharacterized protein</fullName>
    </submittedName>
</protein>
<dbReference type="AlphaFoldDB" id="A0A4R2L0V6"/>